<dbReference type="Pfam" id="PF13672">
    <property type="entry name" value="PP2C_2"/>
    <property type="match status" value="1"/>
</dbReference>
<dbReference type="KEGG" id="fsa:C5Q98_02520"/>
<evidence type="ECO:0000313" key="3">
    <source>
        <dbReference type="Proteomes" id="UP000237947"/>
    </source>
</evidence>
<dbReference type="CDD" id="cd00143">
    <property type="entry name" value="PP2Cc"/>
    <property type="match status" value="1"/>
</dbReference>
<dbReference type="SUPFAM" id="SSF81606">
    <property type="entry name" value="PP2C-like"/>
    <property type="match status" value="1"/>
</dbReference>
<organism evidence="2 3">
    <name type="scientific">Fastidiosipila sanguinis</name>
    <dbReference type="NCBI Taxonomy" id="236753"/>
    <lineage>
        <taxon>Bacteria</taxon>
        <taxon>Bacillati</taxon>
        <taxon>Bacillota</taxon>
        <taxon>Clostridia</taxon>
        <taxon>Eubacteriales</taxon>
        <taxon>Oscillospiraceae</taxon>
        <taxon>Fastidiosipila</taxon>
    </lineage>
</organism>
<dbReference type="PANTHER" id="PTHR13832">
    <property type="entry name" value="PROTEIN PHOSPHATASE 2C"/>
    <property type="match status" value="1"/>
</dbReference>
<evidence type="ECO:0000313" key="2">
    <source>
        <dbReference type="EMBL" id="AVM42173.1"/>
    </source>
</evidence>
<accession>A0A2S0KMB7</accession>
<gene>
    <name evidence="2" type="ORF">C5Q98_02520</name>
</gene>
<dbReference type="Gene3D" id="3.60.40.10">
    <property type="entry name" value="PPM-type phosphatase domain"/>
    <property type="match status" value="1"/>
</dbReference>
<dbReference type="InterPro" id="IPR015655">
    <property type="entry name" value="PP2C"/>
</dbReference>
<dbReference type="EMBL" id="CP027226">
    <property type="protein sequence ID" value="AVM42173.1"/>
    <property type="molecule type" value="Genomic_DNA"/>
</dbReference>
<dbReference type="InterPro" id="IPR001932">
    <property type="entry name" value="PPM-type_phosphatase-like_dom"/>
</dbReference>
<dbReference type="SMART" id="SM00331">
    <property type="entry name" value="PP2C_SIG"/>
    <property type="match status" value="1"/>
</dbReference>
<feature type="domain" description="PPM-type phosphatase" evidence="1">
    <location>
        <begin position="15"/>
        <end position="257"/>
    </location>
</feature>
<dbReference type="PANTHER" id="PTHR13832:SF827">
    <property type="entry name" value="PROTEIN PHOSPHATASE 1L"/>
    <property type="match status" value="1"/>
</dbReference>
<dbReference type="GO" id="GO:0004722">
    <property type="term" value="F:protein serine/threonine phosphatase activity"/>
    <property type="evidence" value="ECO:0007669"/>
    <property type="project" value="InterPro"/>
</dbReference>
<dbReference type="NCBIfam" id="NF033484">
    <property type="entry name" value="Stp1_PP2C_phos"/>
    <property type="match status" value="1"/>
</dbReference>
<dbReference type="PROSITE" id="PS51746">
    <property type="entry name" value="PPM_2"/>
    <property type="match status" value="1"/>
</dbReference>
<dbReference type="InterPro" id="IPR036457">
    <property type="entry name" value="PPM-type-like_dom_sf"/>
</dbReference>
<sequence length="257" mass="28490">MTKGGYSQNMYTASVFGAATNVGLVRKNNEDSYSFLRSKDKRFVLLIIADGMGGHSYGEVASQIAVQYSTYVIDNSFREDMTDQEILEMLGNAVEASNIQVELETKLKPEMSGMGTTLTIGLIINYKFYIAHVGDSRIYLLRNDKFYQLTKDDTYVQSLVDSGELDADLADSHPQHNLLTKAIGSPEQICPELIQYTLNSSDKILFCTDGLYDALSNYEIKNILSKETDPDICANKLISKTLENGAPDNVTVIVGFI</sequence>
<proteinExistence type="predicted"/>
<dbReference type="SMART" id="SM00332">
    <property type="entry name" value="PP2Cc"/>
    <property type="match status" value="1"/>
</dbReference>
<dbReference type="Proteomes" id="UP000237947">
    <property type="component" value="Chromosome"/>
</dbReference>
<dbReference type="AlphaFoldDB" id="A0A2S0KMB7"/>
<reference evidence="3" key="1">
    <citation type="submission" date="2018-02" db="EMBL/GenBank/DDBJ databases">
        <authorList>
            <person name="Holder M.E."/>
            <person name="Ajami N.J."/>
            <person name="Petrosino J.F."/>
        </authorList>
    </citation>
    <scope>NUCLEOTIDE SEQUENCE [LARGE SCALE GENOMIC DNA]</scope>
    <source>
        <strain evidence="3">CCUG 47711</strain>
    </source>
</reference>
<protein>
    <submittedName>
        <fullName evidence="2">Stp1/IreP family PP2C-type Ser/Thr phosphatase</fullName>
    </submittedName>
</protein>
<name>A0A2S0KMB7_9FIRM</name>
<keyword evidence="3" id="KW-1185">Reference proteome</keyword>
<evidence type="ECO:0000259" key="1">
    <source>
        <dbReference type="PROSITE" id="PS51746"/>
    </source>
</evidence>